<name>A0ABQ9EM64_TEGGR</name>
<comment type="subcellular location">
    <subcellularLocation>
        <location evidence="1">Membrane</location>
        <topology evidence="1">Single-pass type I membrane protein</topology>
    </subcellularLocation>
</comment>
<dbReference type="PANTHER" id="PTHR23037:SF35">
    <property type="entry name" value="FIBRONECTIN TYPE-III DOMAIN-CONTAINING PROTEIN"/>
    <property type="match status" value="1"/>
</dbReference>
<feature type="chain" id="PRO_5046421599" description="Fibronectin type-III domain-containing protein" evidence="9">
    <location>
        <begin position="34"/>
        <end position="529"/>
    </location>
</feature>
<keyword evidence="7" id="KW-0325">Glycoprotein</keyword>
<dbReference type="InterPro" id="IPR003961">
    <property type="entry name" value="FN3_dom"/>
</dbReference>
<dbReference type="SMART" id="SM00060">
    <property type="entry name" value="FN3"/>
    <property type="match status" value="2"/>
</dbReference>
<dbReference type="SUPFAM" id="SSF49265">
    <property type="entry name" value="Fibronectin type III"/>
    <property type="match status" value="1"/>
</dbReference>
<evidence type="ECO:0000256" key="9">
    <source>
        <dbReference type="SAM" id="SignalP"/>
    </source>
</evidence>
<evidence type="ECO:0000256" key="5">
    <source>
        <dbReference type="ARBA" id="ARBA00023157"/>
    </source>
</evidence>
<evidence type="ECO:0000256" key="3">
    <source>
        <dbReference type="ARBA" id="ARBA00022989"/>
    </source>
</evidence>
<dbReference type="Pfam" id="PF00041">
    <property type="entry name" value="fn3"/>
    <property type="match status" value="1"/>
</dbReference>
<dbReference type="EMBL" id="JARBDR010000813">
    <property type="protein sequence ID" value="KAJ8306352.1"/>
    <property type="molecule type" value="Genomic_DNA"/>
</dbReference>
<evidence type="ECO:0000256" key="4">
    <source>
        <dbReference type="ARBA" id="ARBA00023136"/>
    </source>
</evidence>
<evidence type="ECO:0000256" key="6">
    <source>
        <dbReference type="ARBA" id="ARBA00023170"/>
    </source>
</evidence>
<evidence type="ECO:0000259" key="10">
    <source>
        <dbReference type="PROSITE" id="PS50853"/>
    </source>
</evidence>
<evidence type="ECO:0000256" key="2">
    <source>
        <dbReference type="ARBA" id="ARBA00022692"/>
    </source>
</evidence>
<evidence type="ECO:0000256" key="1">
    <source>
        <dbReference type="ARBA" id="ARBA00004479"/>
    </source>
</evidence>
<dbReference type="CDD" id="cd00063">
    <property type="entry name" value="FN3"/>
    <property type="match status" value="1"/>
</dbReference>
<keyword evidence="2 8" id="KW-0812">Transmembrane</keyword>
<keyword evidence="5" id="KW-1015">Disulfide bond</keyword>
<feature type="signal peptide" evidence="9">
    <location>
        <begin position="1"/>
        <end position="33"/>
    </location>
</feature>
<reference evidence="11 12" key="1">
    <citation type="submission" date="2022-12" db="EMBL/GenBank/DDBJ databases">
        <title>Chromosome-level genome of Tegillarca granosa.</title>
        <authorList>
            <person name="Kim J."/>
        </authorList>
    </citation>
    <scope>NUCLEOTIDE SEQUENCE [LARGE SCALE GENOMIC DNA]</scope>
    <source>
        <strain evidence="11">Teg-2019</strain>
        <tissue evidence="11">Adductor muscle</tissue>
    </source>
</reference>
<organism evidence="11 12">
    <name type="scientific">Tegillarca granosa</name>
    <name type="common">Malaysian cockle</name>
    <name type="synonym">Anadara granosa</name>
    <dbReference type="NCBI Taxonomy" id="220873"/>
    <lineage>
        <taxon>Eukaryota</taxon>
        <taxon>Metazoa</taxon>
        <taxon>Spiralia</taxon>
        <taxon>Lophotrochozoa</taxon>
        <taxon>Mollusca</taxon>
        <taxon>Bivalvia</taxon>
        <taxon>Autobranchia</taxon>
        <taxon>Pteriomorphia</taxon>
        <taxon>Arcoida</taxon>
        <taxon>Arcoidea</taxon>
        <taxon>Arcidae</taxon>
        <taxon>Tegillarca</taxon>
    </lineage>
</organism>
<keyword evidence="3 8" id="KW-1133">Transmembrane helix</keyword>
<evidence type="ECO:0000313" key="11">
    <source>
        <dbReference type="EMBL" id="KAJ8306352.1"/>
    </source>
</evidence>
<gene>
    <name evidence="11" type="ORF">KUTeg_016897</name>
</gene>
<accession>A0ABQ9EM64</accession>
<protein>
    <recommendedName>
        <fullName evidence="10">Fibronectin type-III domain-containing protein</fullName>
    </recommendedName>
</protein>
<sequence>MKKTYSFMKTSSYLWNLTCIMVVLLHCPETTLQKELKDVVRDFKCVTHNFDHYVNCTWKLDVTKREEENIELKVTWQVLYGHSFFLFRCPNQTKTSCVINIMEDNLDPDREVMFSSHVDKISRWRKCKFKFSRAFTIGRKCVIEFVKPYKVSDVSGNANSTCVNLSWFHSHNMFSLQYQIRYSNKWNDKVQEVTVIGDDFAEDDITRHTICNLQPYTTYTFRVRCKPQSGTGFWIPSGVPRIPQGGFRSIPDHHGTRNLELFWQCLEERQRNGDNIFYNLNVYRGESNVADVFVTTPKTSEKLRHLLQNNTYRVTINAGNEVGMSRNISSIFIPSVKDSTHHEIAIGIRKIYENEKVSIHWKFSSCAGEVFNGEVGQFIIHICRTQSCEEKEIHSKNGEIRSLLTEARQGETICATVAAELKDGRKIKSDKTCEKVDDFYRIPLEIIIPVSILILILVCLGAWCLSKTFTRKIQKCMKPYEIDVNPDYIEVTVTTPCIDGDAEETEPSESLTPTSNACLIPNLDSEGML</sequence>
<feature type="transmembrane region" description="Helical" evidence="8">
    <location>
        <begin position="446"/>
        <end position="465"/>
    </location>
</feature>
<dbReference type="PANTHER" id="PTHR23037">
    <property type="entry name" value="CYTOKINE RECEPTOR"/>
    <property type="match status" value="1"/>
</dbReference>
<dbReference type="Gene3D" id="2.60.40.10">
    <property type="entry name" value="Immunoglobulins"/>
    <property type="match status" value="2"/>
</dbReference>
<keyword evidence="6" id="KW-0675">Receptor</keyword>
<comment type="caution">
    <text evidence="11">The sequence shown here is derived from an EMBL/GenBank/DDBJ whole genome shotgun (WGS) entry which is preliminary data.</text>
</comment>
<dbReference type="Proteomes" id="UP001217089">
    <property type="component" value="Unassembled WGS sequence"/>
</dbReference>
<evidence type="ECO:0000256" key="7">
    <source>
        <dbReference type="ARBA" id="ARBA00023180"/>
    </source>
</evidence>
<keyword evidence="4 8" id="KW-0472">Membrane</keyword>
<evidence type="ECO:0000256" key="8">
    <source>
        <dbReference type="SAM" id="Phobius"/>
    </source>
</evidence>
<dbReference type="InterPro" id="IPR036116">
    <property type="entry name" value="FN3_sf"/>
</dbReference>
<feature type="domain" description="Fibronectin type-III" evidence="10">
    <location>
        <begin position="147"/>
        <end position="245"/>
    </location>
</feature>
<dbReference type="InterPro" id="IPR013783">
    <property type="entry name" value="Ig-like_fold"/>
</dbReference>
<keyword evidence="9" id="KW-0732">Signal</keyword>
<proteinExistence type="predicted"/>
<keyword evidence="12" id="KW-1185">Reference proteome</keyword>
<evidence type="ECO:0000313" key="12">
    <source>
        <dbReference type="Proteomes" id="UP001217089"/>
    </source>
</evidence>
<dbReference type="PROSITE" id="PS50853">
    <property type="entry name" value="FN3"/>
    <property type="match status" value="1"/>
</dbReference>